<feature type="domain" description="CCT" evidence="10">
    <location>
        <begin position="417"/>
        <end position="459"/>
    </location>
</feature>
<evidence type="ECO:0000313" key="12">
    <source>
        <dbReference type="RefSeq" id="XP_030533881.2"/>
    </source>
</evidence>
<keyword evidence="5" id="KW-0862">Zinc</keyword>
<dbReference type="Proteomes" id="UP000827889">
    <property type="component" value="Chromosome 6"/>
</dbReference>
<dbReference type="InterPro" id="IPR052453">
    <property type="entry name" value="CONSTANS-like_ZF"/>
</dbReference>
<comment type="similarity">
    <text evidence="2">Belongs to the CONSTANS family.</text>
</comment>
<dbReference type="RefSeq" id="XP_030533881.2">
    <property type="nucleotide sequence ID" value="XM_030678021.2"/>
</dbReference>
<keyword evidence="4 7" id="KW-0863">Zinc-finger</keyword>
<evidence type="ECO:0000256" key="6">
    <source>
        <dbReference type="ARBA" id="ARBA00023242"/>
    </source>
</evidence>
<dbReference type="GeneID" id="115743296"/>
<dbReference type="GO" id="GO:0005634">
    <property type="term" value="C:nucleus"/>
    <property type="evidence" value="ECO:0007669"/>
    <property type="project" value="UniProtKB-SubCell"/>
</dbReference>
<dbReference type="SMART" id="SM00336">
    <property type="entry name" value="BBOX"/>
    <property type="match status" value="1"/>
</dbReference>
<evidence type="ECO:0000256" key="5">
    <source>
        <dbReference type="ARBA" id="ARBA00022833"/>
    </source>
</evidence>
<dbReference type="PROSITE" id="PS51017">
    <property type="entry name" value="CCT"/>
    <property type="match status" value="1"/>
</dbReference>
<comment type="subcellular location">
    <subcellularLocation>
        <location evidence="1 8">Nucleus</location>
    </subcellularLocation>
</comment>
<accession>A0A8B8PGE9</accession>
<dbReference type="Pfam" id="PF00643">
    <property type="entry name" value="zf-B_box"/>
    <property type="match status" value="1"/>
</dbReference>
<name>A0A8B8PGE9_9MYRT</name>
<dbReference type="InterPro" id="IPR000315">
    <property type="entry name" value="Znf_B-box"/>
</dbReference>
<dbReference type="InterPro" id="IPR010402">
    <property type="entry name" value="CCT_domain"/>
</dbReference>
<dbReference type="Pfam" id="PF06203">
    <property type="entry name" value="CCT"/>
    <property type="match status" value="1"/>
</dbReference>
<evidence type="ECO:0000259" key="9">
    <source>
        <dbReference type="PROSITE" id="PS50119"/>
    </source>
</evidence>
<reference evidence="12" key="1">
    <citation type="submission" date="2025-08" db="UniProtKB">
        <authorList>
            <consortium name="RefSeq"/>
        </authorList>
    </citation>
    <scope>IDENTIFICATION</scope>
    <source>
        <tissue evidence="12">Leaf</tissue>
    </source>
</reference>
<dbReference type="PANTHER" id="PTHR31874">
    <property type="entry name" value="CCT MOTIF FAMILY PROTEIN, EXPRESSED"/>
    <property type="match status" value="1"/>
</dbReference>
<proteinExistence type="inferred from homology"/>
<protein>
    <submittedName>
        <fullName evidence="12">Zinc finger protein CONSTANS-LIKE 16-like</fullName>
    </submittedName>
</protein>
<dbReference type="GO" id="GO:0006355">
    <property type="term" value="P:regulation of DNA-templated transcription"/>
    <property type="evidence" value="ECO:0007669"/>
    <property type="project" value="TreeGrafter"/>
</dbReference>
<evidence type="ECO:0000256" key="2">
    <source>
        <dbReference type="ARBA" id="ARBA00010024"/>
    </source>
</evidence>
<keyword evidence="11" id="KW-1185">Reference proteome</keyword>
<dbReference type="InterPro" id="IPR049808">
    <property type="entry name" value="CONSTANS-like_Bbox1"/>
</dbReference>
<keyword evidence="3" id="KW-0479">Metal-binding</keyword>
<dbReference type="PANTHER" id="PTHR31874:SF55">
    <property type="entry name" value="ZINC FINGER PROTEIN CONSTANS-LIKE 7"/>
    <property type="match status" value="1"/>
</dbReference>
<gene>
    <name evidence="12" type="primary">LOC115743296</name>
</gene>
<evidence type="ECO:0000313" key="11">
    <source>
        <dbReference type="Proteomes" id="UP000827889"/>
    </source>
</evidence>
<dbReference type="GO" id="GO:0008270">
    <property type="term" value="F:zinc ion binding"/>
    <property type="evidence" value="ECO:0007669"/>
    <property type="project" value="UniProtKB-KW"/>
</dbReference>
<sequence>MITERRAAKAFGAKTARSCDSCLLRRARWYCAADDAFLCQGCDSSVHSANQLARRHERVRLGTASLSSSSRMGGTELPSSTTTQFVDNSAAPAWHGGFTRKARTPRISKKILLRSQARNNYCEDNKVLKLNLALDDDLIDHDLVPEIGNDLGGSPNENYNEEDEEQFLCRVPVFDLFESEMVGDEMAVMLHMEDDVLQDGSFDMPSDVDLAEFAADVENLLSNDNDEGTEDDFARDMKDLGVLLECKEEGRHEEDGGIGVRFERRNQGVVKEEGLMGEGALDCHVEIGFDMTNGGNDVDWDLDCYNENHGQSLRIEGEEEEEEEKKTRTVMNVHVEGKAATMKKKRKMLLRLNYEGVMAAWASQGSPWTTGDQPDFNPDEGWPNSIMGTTSHSLKYHRPFAEAIGLRARVRGDDGGREARVSRYREKRRTRMFSKKIRYQVRKLNAEKRPRMKGRFIKRMSFI</sequence>
<keyword evidence="6 8" id="KW-0539">Nucleus</keyword>
<dbReference type="PROSITE" id="PS50119">
    <property type="entry name" value="ZF_BBOX"/>
    <property type="match status" value="1"/>
</dbReference>
<dbReference type="CDD" id="cd19821">
    <property type="entry name" value="Bbox1_BBX-like"/>
    <property type="match status" value="1"/>
</dbReference>
<evidence type="ECO:0000256" key="4">
    <source>
        <dbReference type="ARBA" id="ARBA00022771"/>
    </source>
</evidence>
<evidence type="ECO:0000256" key="1">
    <source>
        <dbReference type="ARBA" id="ARBA00004123"/>
    </source>
</evidence>
<dbReference type="KEGG" id="rarg:115743296"/>
<dbReference type="AlphaFoldDB" id="A0A8B8PGE9"/>
<evidence type="ECO:0000256" key="3">
    <source>
        <dbReference type="ARBA" id="ARBA00022723"/>
    </source>
</evidence>
<evidence type="ECO:0000256" key="8">
    <source>
        <dbReference type="PROSITE-ProRule" id="PRU00357"/>
    </source>
</evidence>
<organism evidence="11 12">
    <name type="scientific">Rhodamnia argentea</name>
    <dbReference type="NCBI Taxonomy" id="178133"/>
    <lineage>
        <taxon>Eukaryota</taxon>
        <taxon>Viridiplantae</taxon>
        <taxon>Streptophyta</taxon>
        <taxon>Embryophyta</taxon>
        <taxon>Tracheophyta</taxon>
        <taxon>Spermatophyta</taxon>
        <taxon>Magnoliopsida</taxon>
        <taxon>eudicotyledons</taxon>
        <taxon>Gunneridae</taxon>
        <taxon>Pentapetalae</taxon>
        <taxon>rosids</taxon>
        <taxon>malvids</taxon>
        <taxon>Myrtales</taxon>
        <taxon>Myrtaceae</taxon>
        <taxon>Myrtoideae</taxon>
        <taxon>Myrteae</taxon>
        <taxon>Australasian group</taxon>
        <taxon>Rhodamnia</taxon>
    </lineage>
</organism>
<feature type="domain" description="B box-type" evidence="9">
    <location>
        <begin position="14"/>
        <end position="61"/>
    </location>
</feature>
<evidence type="ECO:0000259" key="10">
    <source>
        <dbReference type="PROSITE" id="PS51017"/>
    </source>
</evidence>
<evidence type="ECO:0000256" key="7">
    <source>
        <dbReference type="PROSITE-ProRule" id="PRU00024"/>
    </source>
</evidence>